<dbReference type="Proteomes" id="UP001477870">
    <property type="component" value="Unassembled WGS sequence"/>
</dbReference>
<dbReference type="PANTHER" id="PTHR44051">
    <property type="entry name" value="GLUTATHIONE S-TRANSFERASE-RELATED"/>
    <property type="match status" value="1"/>
</dbReference>
<dbReference type="CDD" id="cd03038">
    <property type="entry name" value="GST_N_etherase_LigE"/>
    <property type="match status" value="1"/>
</dbReference>
<sequence>MTIKLYELCGADNKMVFSPHCWKVRMALAHKGLSYETEPVGFSKVARIEEGESRRVPVLRDGENIIEDSYKIALYLEEKYPDRPSLFNGEGGKAATQFVTAWSQNQLHPIVARLVLIQIYHSLNDEDKVHFRTTREKTFGMTLEDFSATRGASSTDLHNVLVPLEAMLADQPFIGGQTPLYADYVVFGALQWLRIFKGQSLLKKGSKAEAWMETLLDMYDGAGRAATIAA</sequence>
<gene>
    <name evidence="2" type="ORF">WNY59_02980</name>
</gene>
<keyword evidence="3" id="KW-1185">Reference proteome</keyword>
<dbReference type="InterPro" id="IPR054416">
    <property type="entry name" value="GST_UstS-like_C"/>
</dbReference>
<dbReference type="PROSITE" id="PS50404">
    <property type="entry name" value="GST_NTER"/>
    <property type="match status" value="1"/>
</dbReference>
<evidence type="ECO:0000259" key="1">
    <source>
        <dbReference type="PROSITE" id="PS50404"/>
    </source>
</evidence>
<evidence type="ECO:0000313" key="3">
    <source>
        <dbReference type="Proteomes" id="UP001477870"/>
    </source>
</evidence>
<dbReference type="PANTHER" id="PTHR44051:SF8">
    <property type="entry name" value="GLUTATHIONE S-TRANSFERASE GSTA"/>
    <property type="match status" value="1"/>
</dbReference>
<dbReference type="InterPro" id="IPR040079">
    <property type="entry name" value="Glutathione_S-Trfase"/>
</dbReference>
<dbReference type="SUPFAM" id="SSF52833">
    <property type="entry name" value="Thioredoxin-like"/>
    <property type="match status" value="1"/>
</dbReference>
<dbReference type="InterPro" id="IPR036282">
    <property type="entry name" value="Glutathione-S-Trfase_C_sf"/>
</dbReference>
<dbReference type="Pfam" id="PF22041">
    <property type="entry name" value="GST_C_7"/>
    <property type="match status" value="1"/>
</dbReference>
<dbReference type="Pfam" id="PF13417">
    <property type="entry name" value="GST_N_3"/>
    <property type="match status" value="1"/>
</dbReference>
<dbReference type="InterPro" id="IPR004045">
    <property type="entry name" value="Glutathione_S-Trfase_N"/>
</dbReference>
<dbReference type="RefSeq" id="WP_342846807.1">
    <property type="nucleotide sequence ID" value="NZ_JBBMQO010000002.1"/>
</dbReference>
<reference evidence="2 3" key="1">
    <citation type="submission" date="2024-03" db="EMBL/GenBank/DDBJ databases">
        <title>Community enrichment and isolation of bacterial strains for fucoidan degradation.</title>
        <authorList>
            <person name="Sichert A."/>
        </authorList>
    </citation>
    <scope>NUCLEOTIDE SEQUENCE [LARGE SCALE GENOMIC DNA]</scope>
    <source>
        <strain evidence="2 3">AS62</strain>
    </source>
</reference>
<dbReference type="Gene3D" id="1.20.1050.10">
    <property type="match status" value="1"/>
</dbReference>
<name>A0ABU9T345_9HYPH</name>
<accession>A0ABU9T345</accession>
<proteinExistence type="predicted"/>
<organism evidence="2 3">
    <name type="scientific">Ahrensia kielensis</name>
    <dbReference type="NCBI Taxonomy" id="76980"/>
    <lineage>
        <taxon>Bacteria</taxon>
        <taxon>Pseudomonadati</taxon>
        <taxon>Pseudomonadota</taxon>
        <taxon>Alphaproteobacteria</taxon>
        <taxon>Hyphomicrobiales</taxon>
        <taxon>Ahrensiaceae</taxon>
        <taxon>Ahrensia</taxon>
    </lineage>
</organism>
<dbReference type="InterPro" id="IPR036249">
    <property type="entry name" value="Thioredoxin-like_sf"/>
</dbReference>
<dbReference type="Gene3D" id="3.40.30.10">
    <property type="entry name" value="Glutaredoxin"/>
    <property type="match status" value="1"/>
</dbReference>
<evidence type="ECO:0000313" key="2">
    <source>
        <dbReference type="EMBL" id="MEM5500546.1"/>
    </source>
</evidence>
<feature type="domain" description="GST N-terminal" evidence="1">
    <location>
        <begin position="8"/>
        <end position="84"/>
    </location>
</feature>
<protein>
    <submittedName>
        <fullName evidence="2">Glutathione S-transferase family protein</fullName>
    </submittedName>
</protein>
<comment type="caution">
    <text evidence="2">The sequence shown here is derived from an EMBL/GenBank/DDBJ whole genome shotgun (WGS) entry which is preliminary data.</text>
</comment>
<dbReference type="EMBL" id="JBBMQO010000002">
    <property type="protein sequence ID" value="MEM5500546.1"/>
    <property type="molecule type" value="Genomic_DNA"/>
</dbReference>
<dbReference type="SFLD" id="SFLDS00019">
    <property type="entry name" value="Glutathione_Transferase_(cytos"/>
    <property type="match status" value="1"/>
</dbReference>
<dbReference type="SUPFAM" id="SSF47616">
    <property type="entry name" value="GST C-terminal domain-like"/>
    <property type="match status" value="1"/>
</dbReference>